<organism evidence="2 3">
    <name type="scientific">Chromobacterium sphagni</name>
    <dbReference type="NCBI Taxonomy" id="1903179"/>
    <lineage>
        <taxon>Bacteria</taxon>
        <taxon>Pseudomonadati</taxon>
        <taxon>Pseudomonadota</taxon>
        <taxon>Betaproteobacteria</taxon>
        <taxon>Neisseriales</taxon>
        <taxon>Chromobacteriaceae</taxon>
        <taxon>Chromobacterium</taxon>
    </lineage>
</organism>
<evidence type="ECO:0000313" key="2">
    <source>
        <dbReference type="EMBL" id="OHX10182.1"/>
    </source>
</evidence>
<dbReference type="EMBL" id="MKCS01000004">
    <property type="protein sequence ID" value="OHX10182.1"/>
    <property type="molecule type" value="Genomic_DNA"/>
</dbReference>
<proteinExistence type="predicted"/>
<keyword evidence="1" id="KW-0732">Signal</keyword>
<feature type="chain" id="PRO_5010291259" evidence="1">
    <location>
        <begin position="17"/>
        <end position="252"/>
    </location>
</feature>
<dbReference type="AlphaFoldDB" id="A0A1S1WTI1"/>
<dbReference type="STRING" id="1903179.BI347_20450"/>
<feature type="signal peptide" evidence="1">
    <location>
        <begin position="1"/>
        <end position="16"/>
    </location>
</feature>
<name>A0A1S1WTI1_9NEIS</name>
<reference evidence="2 3" key="1">
    <citation type="submission" date="2016-09" db="EMBL/GenBank/DDBJ databases">
        <title>Chromobacterium muskegensis sp. nov., an insecticidal bacterium isolated from Sphagnum bogs.</title>
        <authorList>
            <person name="Sparks M.E."/>
            <person name="Blackburn M.B."/>
            <person name="Gundersen-Rindal D.E."/>
            <person name="Mitchell A."/>
            <person name="Farrar R."/>
            <person name="Kuhar D."/>
        </authorList>
    </citation>
    <scope>NUCLEOTIDE SEQUENCE [LARGE SCALE GENOMIC DNA]</scope>
    <source>
        <strain evidence="2 3">37-2</strain>
    </source>
</reference>
<gene>
    <name evidence="2" type="ORF">BI347_20450</name>
</gene>
<protein>
    <submittedName>
        <fullName evidence="2">Uncharacterized protein</fullName>
    </submittedName>
</protein>
<comment type="caution">
    <text evidence="2">The sequence shown here is derived from an EMBL/GenBank/DDBJ whole genome shotgun (WGS) entry which is preliminary data.</text>
</comment>
<dbReference type="Proteomes" id="UP000180088">
    <property type="component" value="Unassembled WGS sequence"/>
</dbReference>
<sequence>MLVLLTLVLSSAPVWAEAVGDPQADAIATRALESTASGTVARIRPHKAFSGFLDRNGAAGVMQEMRGRRDKAVMVLSGAMYEAGCRKMAGEYFRYNYQFSALGNAEPAMVRAKFDQLAGSASEWCVELGSDDWPAAPRCRKPSVMAKEKQALWDRLERQAEQARARRNAYLSSIRFNRFDYVAAVTSPSLDLYDPAMQRPDSPACAILADDLSKALFSRLRHDASDDAYYLRHRQAIGAAREVWRKMDALEK</sequence>
<evidence type="ECO:0000256" key="1">
    <source>
        <dbReference type="SAM" id="SignalP"/>
    </source>
</evidence>
<accession>A0A1S1WTI1</accession>
<evidence type="ECO:0000313" key="3">
    <source>
        <dbReference type="Proteomes" id="UP000180088"/>
    </source>
</evidence>